<dbReference type="SMART" id="SM00847">
    <property type="entry name" value="HA2"/>
    <property type="match status" value="1"/>
</dbReference>
<dbReference type="Gene3D" id="1.20.120.1080">
    <property type="match status" value="1"/>
</dbReference>
<accession>A0A0N4UXS0</accession>
<gene>
    <name evidence="4" type="ORF">EVEC_LOCUS2052</name>
</gene>
<evidence type="ECO:0000256" key="1">
    <source>
        <dbReference type="ARBA" id="ARBA00022801"/>
    </source>
</evidence>
<dbReference type="Proteomes" id="UP000274131">
    <property type="component" value="Unassembled WGS sequence"/>
</dbReference>
<proteinExistence type="predicted"/>
<dbReference type="Gene3D" id="3.40.50.300">
    <property type="entry name" value="P-loop containing nucleotide triphosphate hydrolases"/>
    <property type="match status" value="2"/>
</dbReference>
<evidence type="ECO:0000313" key="4">
    <source>
        <dbReference type="EMBL" id="VDD86909.1"/>
    </source>
</evidence>
<dbReference type="SMART" id="SM00490">
    <property type="entry name" value="HELICc"/>
    <property type="match status" value="1"/>
</dbReference>
<organism evidence="6">
    <name type="scientific">Enterobius vermicularis</name>
    <name type="common">Human pinworm</name>
    <dbReference type="NCBI Taxonomy" id="51028"/>
    <lineage>
        <taxon>Eukaryota</taxon>
        <taxon>Metazoa</taxon>
        <taxon>Ecdysozoa</taxon>
        <taxon>Nematoda</taxon>
        <taxon>Chromadorea</taxon>
        <taxon>Rhabditida</taxon>
        <taxon>Spirurina</taxon>
        <taxon>Oxyuridomorpha</taxon>
        <taxon>Oxyuroidea</taxon>
        <taxon>Oxyuridae</taxon>
        <taxon>Enterobius</taxon>
    </lineage>
</organism>
<evidence type="ECO:0000313" key="6">
    <source>
        <dbReference type="WBParaSite" id="EVEC_0000234401-mRNA-1"/>
    </source>
</evidence>
<dbReference type="PANTHER" id="PTHR18934:SF213">
    <property type="entry name" value="3'-5' RNA HELICASE YTHDC2"/>
    <property type="match status" value="1"/>
</dbReference>
<name>A0A0N4UXS0_ENTVE</name>
<dbReference type="CDD" id="cd18791">
    <property type="entry name" value="SF2_C_RHA"/>
    <property type="match status" value="1"/>
</dbReference>
<dbReference type="SUPFAM" id="SSF52540">
    <property type="entry name" value="P-loop containing nucleoside triphosphate hydrolases"/>
    <property type="match status" value="2"/>
</dbReference>
<feature type="domain" description="Helicase C-terminal" evidence="3">
    <location>
        <begin position="142"/>
        <end position="299"/>
    </location>
</feature>
<dbReference type="OrthoDB" id="5600252at2759"/>
<reference evidence="6" key="1">
    <citation type="submission" date="2017-02" db="UniProtKB">
        <authorList>
            <consortium name="WormBaseParasite"/>
        </authorList>
    </citation>
    <scope>IDENTIFICATION</scope>
</reference>
<evidence type="ECO:0000259" key="2">
    <source>
        <dbReference type="PROSITE" id="PS51192"/>
    </source>
</evidence>
<dbReference type="AlphaFoldDB" id="A0A0N4UXS0"/>
<evidence type="ECO:0000313" key="5">
    <source>
        <dbReference type="Proteomes" id="UP000274131"/>
    </source>
</evidence>
<dbReference type="GO" id="GO:0004386">
    <property type="term" value="F:helicase activity"/>
    <property type="evidence" value="ECO:0007669"/>
    <property type="project" value="TreeGrafter"/>
</dbReference>
<dbReference type="PROSITE" id="PS51194">
    <property type="entry name" value="HELICASE_CTER"/>
    <property type="match status" value="1"/>
</dbReference>
<sequence length="579" mass="66848">MLTVDDVACSISHIFLDEIHEREQNTDYLLIALKQALKVRDDLKVILMSATMEGNLRTFKDYFKDSDVKFFLSEVLALTGYQPPVSLFGGIFSSSGEQQVQSYDRFYVIQGNADSSKMRNVLVDRPQYFDPSYTNILFVFSLYETFYSFVPLGSILVFLPGYEDILTVREKVLKDMQHVLYTLHSQMNCSDQQKTTRLQILSTNIAEASLTIDDVVFVIDSGKVKEKSYDHLTRINQLKVAWIAKSNAEQRSGRAGRCQAGYCFRLYSTEDYERMEPTQIAEMKRAAIHDVCLHAKMYAPPKMPVKDFLALAPEPPSTNAVEWSLEFLEQLGALHNDRQNRLEKKSNDRYNMCDRSIKKEPDLTYLGRHIAQLPLDPQLARLLLFGTAFKCFNPTVTLVATLSHREPFVLPLGEERNAAFCARDEFGRCDYSDHLMFLRAFYAYQRMSDRPFSFCKAHFLSPNTMKMIAGIRRQLVYELRRLRIIPPNSNAFEDPDLNRYSSCWPVLQAVIVAGCYPGVGFVRSGNKLRKIRTRYLRFLMFPRHSQPNQSFLVIFNFTFPSKLIEDRRAPSPGYFHRLI</sequence>
<dbReference type="STRING" id="51028.A0A0N4UXS0"/>
<dbReference type="InterPro" id="IPR002464">
    <property type="entry name" value="DNA/RNA_helicase_DEAH_CS"/>
</dbReference>
<dbReference type="WBParaSite" id="EVEC_0000234401-mRNA-1">
    <property type="protein sequence ID" value="EVEC_0000234401-mRNA-1"/>
    <property type="gene ID" value="EVEC_0000234401"/>
</dbReference>
<protein>
    <submittedName>
        <fullName evidence="6">Helicase C-terminal domain-containing protein</fullName>
    </submittedName>
</protein>
<dbReference type="PANTHER" id="PTHR18934">
    <property type="entry name" value="ATP-DEPENDENT RNA HELICASE"/>
    <property type="match status" value="1"/>
</dbReference>
<keyword evidence="5" id="KW-1185">Reference proteome</keyword>
<dbReference type="Pfam" id="PF00271">
    <property type="entry name" value="Helicase_C"/>
    <property type="match status" value="1"/>
</dbReference>
<dbReference type="InterPro" id="IPR001650">
    <property type="entry name" value="Helicase_C-like"/>
</dbReference>
<feature type="domain" description="Helicase ATP-binding" evidence="2">
    <location>
        <begin position="1"/>
        <end position="70"/>
    </location>
</feature>
<dbReference type="GO" id="GO:0003723">
    <property type="term" value="F:RNA binding"/>
    <property type="evidence" value="ECO:0007669"/>
    <property type="project" value="TreeGrafter"/>
</dbReference>
<dbReference type="Pfam" id="PF21010">
    <property type="entry name" value="HA2_C"/>
    <property type="match status" value="1"/>
</dbReference>
<dbReference type="InterPro" id="IPR014001">
    <property type="entry name" value="Helicase_ATP-bd"/>
</dbReference>
<dbReference type="PROSITE" id="PS00690">
    <property type="entry name" value="DEAH_ATP_HELICASE"/>
    <property type="match status" value="1"/>
</dbReference>
<dbReference type="GO" id="GO:0016787">
    <property type="term" value="F:hydrolase activity"/>
    <property type="evidence" value="ECO:0007669"/>
    <property type="project" value="UniProtKB-KW"/>
</dbReference>
<dbReference type="EMBL" id="UXUI01007310">
    <property type="protein sequence ID" value="VDD86909.1"/>
    <property type="molecule type" value="Genomic_DNA"/>
</dbReference>
<dbReference type="PROSITE" id="PS51192">
    <property type="entry name" value="HELICASE_ATP_BIND_1"/>
    <property type="match status" value="1"/>
</dbReference>
<evidence type="ECO:0000259" key="3">
    <source>
        <dbReference type="PROSITE" id="PS51194"/>
    </source>
</evidence>
<keyword evidence="1" id="KW-0378">Hydrolase</keyword>
<reference evidence="4 5" key="2">
    <citation type="submission" date="2018-10" db="EMBL/GenBank/DDBJ databases">
        <authorList>
            <consortium name="Pathogen Informatics"/>
        </authorList>
    </citation>
    <scope>NUCLEOTIDE SEQUENCE [LARGE SCALE GENOMIC DNA]</scope>
</reference>
<dbReference type="InterPro" id="IPR027417">
    <property type="entry name" value="P-loop_NTPase"/>
</dbReference>
<dbReference type="InterPro" id="IPR007502">
    <property type="entry name" value="Helicase-assoc_dom"/>
</dbReference>